<sequence>MPTRPSPTLPLRRLRQRLAALHAADGRKAAEVASQLGWSASKLTRYLGGDMRKPQRSEIDRLLAVYGVSDAERERILDLTTHARVRRWWEEYSGALSGSYDTYVGMESEAAVASNYEPGAIPGLLQTADYARALMSARSPALPSRDLDDRVAVRIDRQARLVDRTSPIQLWAIIGEEVLHRVAGTQEIMRSQIEHLRTVADLPNVKVQILPMACGVAPAQGPFMILQFNEPTDPEVVYIETPGGDIWVEERAAVNRFIVDFERLVDVALSVEDSMIKLDDIG</sequence>
<gene>
    <name evidence="2" type="ORF">EBO15_28215</name>
</gene>
<dbReference type="OrthoDB" id="3474269at2"/>
<evidence type="ECO:0000313" key="2">
    <source>
        <dbReference type="EMBL" id="RMI39856.1"/>
    </source>
</evidence>
<keyword evidence="3" id="KW-1185">Reference proteome</keyword>
<dbReference type="Proteomes" id="UP000282674">
    <property type="component" value="Unassembled WGS sequence"/>
</dbReference>
<dbReference type="Pfam" id="PF13560">
    <property type="entry name" value="HTH_31"/>
    <property type="match status" value="1"/>
</dbReference>
<feature type="domain" description="HTH cro/C1-type" evidence="1">
    <location>
        <begin position="13"/>
        <end position="73"/>
    </location>
</feature>
<organism evidence="2 3">
    <name type="scientific">Actinomadura harenae</name>
    <dbReference type="NCBI Taxonomy" id="2483351"/>
    <lineage>
        <taxon>Bacteria</taxon>
        <taxon>Bacillati</taxon>
        <taxon>Actinomycetota</taxon>
        <taxon>Actinomycetes</taxon>
        <taxon>Streptosporangiales</taxon>
        <taxon>Thermomonosporaceae</taxon>
        <taxon>Actinomadura</taxon>
    </lineage>
</organism>
<comment type="caution">
    <text evidence="2">The sequence shown here is derived from an EMBL/GenBank/DDBJ whole genome shotgun (WGS) entry which is preliminary data.</text>
</comment>
<reference evidence="2 3" key="1">
    <citation type="submission" date="2018-10" db="EMBL/GenBank/DDBJ databases">
        <title>Isolation from soil.</title>
        <authorList>
            <person name="Hu J."/>
        </authorList>
    </citation>
    <scope>NUCLEOTIDE SEQUENCE [LARGE SCALE GENOMIC DNA]</scope>
    <source>
        <strain evidence="2 3">NEAU-Ht49</strain>
    </source>
</reference>
<dbReference type="CDD" id="cd00093">
    <property type="entry name" value="HTH_XRE"/>
    <property type="match status" value="1"/>
</dbReference>
<name>A0A3M2LRZ4_9ACTN</name>
<proteinExistence type="predicted"/>
<dbReference type="SMART" id="SM00530">
    <property type="entry name" value="HTH_XRE"/>
    <property type="match status" value="1"/>
</dbReference>
<evidence type="ECO:0000259" key="1">
    <source>
        <dbReference type="SMART" id="SM00530"/>
    </source>
</evidence>
<dbReference type="InterPro" id="IPR043917">
    <property type="entry name" value="DUF5753"/>
</dbReference>
<dbReference type="InterPro" id="IPR001387">
    <property type="entry name" value="Cro/C1-type_HTH"/>
</dbReference>
<evidence type="ECO:0000313" key="3">
    <source>
        <dbReference type="Proteomes" id="UP000282674"/>
    </source>
</evidence>
<protein>
    <submittedName>
        <fullName evidence="2">XRE family transcriptional regulator</fullName>
    </submittedName>
</protein>
<dbReference type="Pfam" id="PF19054">
    <property type="entry name" value="DUF5753"/>
    <property type="match status" value="1"/>
</dbReference>
<dbReference type="AlphaFoldDB" id="A0A3M2LRZ4"/>
<dbReference type="RefSeq" id="WP_122197487.1">
    <property type="nucleotide sequence ID" value="NZ_JBHSKC010000034.1"/>
</dbReference>
<dbReference type="EMBL" id="RFFG01000061">
    <property type="protein sequence ID" value="RMI39856.1"/>
    <property type="molecule type" value="Genomic_DNA"/>
</dbReference>
<accession>A0A3M2LRZ4</accession>